<protein>
    <recommendedName>
        <fullName evidence="5">YbgF trimerisation domain-containing protein</fullName>
    </recommendedName>
</protein>
<keyword evidence="2" id="KW-0732">Signal</keyword>
<dbReference type="Proteomes" id="UP000739180">
    <property type="component" value="Unassembled WGS sequence"/>
</dbReference>
<keyword evidence="4" id="KW-1185">Reference proteome</keyword>
<evidence type="ECO:0000313" key="3">
    <source>
        <dbReference type="EMBL" id="TMW10371.1"/>
    </source>
</evidence>
<gene>
    <name evidence="3" type="ORF">FGS76_17655</name>
</gene>
<evidence type="ECO:0000313" key="4">
    <source>
        <dbReference type="Proteomes" id="UP000739180"/>
    </source>
</evidence>
<evidence type="ECO:0008006" key="5">
    <source>
        <dbReference type="Google" id="ProtNLM"/>
    </source>
</evidence>
<feature type="chain" id="PRO_5045817519" description="YbgF trimerisation domain-containing protein" evidence="2">
    <location>
        <begin position="25"/>
        <end position="99"/>
    </location>
</feature>
<sequence>MRLSGNGWAAWVCVLWLCSGSTGAAQSGVPSPTAEARPSSSEVDVEAIRRERQALRERAETLRQRQSTNDALMEQQDAQLRALERQLEALRKRQQDSRP</sequence>
<reference evidence="3 4" key="1">
    <citation type="submission" date="2019-05" db="EMBL/GenBank/DDBJ databases">
        <title>Genome of Alcanivorax gelatiniphagus, an oil degrading marine bacteria.</title>
        <authorList>
            <person name="Kwon K.K."/>
        </authorList>
    </citation>
    <scope>NUCLEOTIDE SEQUENCE [LARGE SCALE GENOMIC DNA]</scope>
    <source>
        <strain evidence="3 4">MEBiC 08158</strain>
    </source>
</reference>
<feature type="region of interest" description="Disordered" evidence="1">
    <location>
        <begin position="23"/>
        <end position="46"/>
    </location>
</feature>
<evidence type="ECO:0000256" key="1">
    <source>
        <dbReference type="SAM" id="MobiDB-lite"/>
    </source>
</evidence>
<organism evidence="3 4">
    <name type="scientific">Alloalcanivorax gelatiniphagus</name>
    <dbReference type="NCBI Taxonomy" id="1194167"/>
    <lineage>
        <taxon>Bacteria</taxon>
        <taxon>Pseudomonadati</taxon>
        <taxon>Pseudomonadota</taxon>
        <taxon>Gammaproteobacteria</taxon>
        <taxon>Oceanospirillales</taxon>
        <taxon>Alcanivoracaceae</taxon>
        <taxon>Alloalcanivorax</taxon>
    </lineage>
</organism>
<proteinExistence type="predicted"/>
<name>A0ABY2XGN0_9GAMM</name>
<comment type="caution">
    <text evidence="3">The sequence shown here is derived from an EMBL/GenBank/DDBJ whole genome shotgun (WGS) entry which is preliminary data.</text>
</comment>
<dbReference type="RefSeq" id="WP_138773979.1">
    <property type="nucleotide sequence ID" value="NZ_JBHSSX010000200.1"/>
</dbReference>
<dbReference type="EMBL" id="VCQT01000046">
    <property type="protein sequence ID" value="TMW10371.1"/>
    <property type="molecule type" value="Genomic_DNA"/>
</dbReference>
<evidence type="ECO:0000256" key="2">
    <source>
        <dbReference type="SAM" id="SignalP"/>
    </source>
</evidence>
<accession>A0ABY2XGN0</accession>
<feature type="signal peptide" evidence="2">
    <location>
        <begin position="1"/>
        <end position="24"/>
    </location>
</feature>